<organism evidence="1 2">
    <name type="scientific">Bacillus spizizenii (strain ATCC 23059 / NRRL B-14472 / W23)</name>
    <name type="common">Bacillus subtilis subsp. spizizenii</name>
    <dbReference type="NCBI Taxonomy" id="655816"/>
    <lineage>
        <taxon>Bacteria</taxon>
        <taxon>Bacillati</taxon>
        <taxon>Bacillota</taxon>
        <taxon>Bacilli</taxon>
        <taxon>Bacillales</taxon>
        <taxon>Bacillaceae</taxon>
        <taxon>Bacillus</taxon>
    </lineage>
</organism>
<proteinExistence type="predicted"/>
<dbReference type="Proteomes" id="UP000002233">
    <property type="component" value="Chromosome"/>
</dbReference>
<dbReference type="KEGG" id="bss:BSUW23_19730"/>
<evidence type="ECO:0000313" key="1">
    <source>
        <dbReference type="EMBL" id="ADM39978.1"/>
    </source>
</evidence>
<reference evidence="1 2" key="2">
    <citation type="journal article" date="2011" name="Microbiology">
        <title>The genome sequence of Bacillus subtilis subsp. spizizenii W23: insights into speciation within the B. subtilis complex and into the history of B. subtilis genetics.</title>
        <authorList>
            <person name="Zeigler D.R."/>
        </authorList>
    </citation>
    <scope>NUCLEOTIDE SEQUENCE [LARGE SCALE GENOMIC DNA]</scope>
    <source>
        <strain evidence="2">ATCC 23059 / NRRL B-14472 / W23</strain>
    </source>
</reference>
<gene>
    <name evidence="1" type="ordered locus">BSUW23_19730</name>
</gene>
<dbReference type="EMBL" id="CP002183">
    <property type="protein sequence ID" value="ADM39978.1"/>
    <property type="molecule type" value="Genomic_DNA"/>
</dbReference>
<accession>E0TYE3</accession>
<dbReference type="AlphaFoldDB" id="E0TYE3"/>
<sequence>MRKKDTMLMYIGISSFLFLQASAAAEPIRNYAGS</sequence>
<evidence type="ECO:0000313" key="2">
    <source>
        <dbReference type="Proteomes" id="UP000002233"/>
    </source>
</evidence>
<name>E0TYE3_BACSH</name>
<reference key="1">
    <citation type="submission" date="2010-08" db="EMBL/GenBank/DDBJ databases">
        <authorList>
            <person name="Zeigler D.R."/>
        </authorList>
    </citation>
    <scope>NUCLEOTIDE SEQUENCE</scope>
    <source>
        <strain>W23</strain>
    </source>
</reference>
<protein>
    <submittedName>
        <fullName evidence="1">Uncharacterized protein</fullName>
    </submittedName>
</protein>
<dbReference type="HOGENOM" id="CLU_3372118_0_0_9"/>